<keyword evidence="8" id="KW-0809">Transit peptide</keyword>
<dbReference type="EMBL" id="JAJJMA010207032">
    <property type="protein sequence ID" value="MCL7039972.1"/>
    <property type="molecule type" value="Genomic_DNA"/>
</dbReference>
<dbReference type="PANTHER" id="PTHR31727:SF2">
    <property type="entry name" value="PALMITOYL-ACYL CARRIER PROTEIN THIOESTERASE, CHLOROPLASTIC"/>
    <property type="match status" value="1"/>
</dbReference>
<dbReference type="InterPro" id="IPR049427">
    <property type="entry name" value="Acyl-ACP_TE_C"/>
</dbReference>
<keyword evidence="6 11" id="KW-0378">Hydrolase</keyword>
<dbReference type="Pfam" id="PF01643">
    <property type="entry name" value="Acyl-ACP_TE"/>
    <property type="match status" value="1"/>
</dbReference>
<feature type="domain" description="Acyl-ACP thioesterase-like C-terminal" evidence="14">
    <location>
        <begin position="233"/>
        <end position="336"/>
    </location>
</feature>
<evidence type="ECO:0000256" key="12">
    <source>
        <dbReference type="SAM" id="SignalP"/>
    </source>
</evidence>
<evidence type="ECO:0000259" key="14">
    <source>
        <dbReference type="Pfam" id="PF20791"/>
    </source>
</evidence>
<dbReference type="InterPro" id="IPR045023">
    <property type="entry name" value="FATA/B"/>
</dbReference>
<dbReference type="GO" id="GO:0009507">
    <property type="term" value="C:chloroplast"/>
    <property type="evidence" value="ECO:0007669"/>
    <property type="project" value="UniProtKB-SubCell"/>
</dbReference>
<name>A0AA42ARG1_PAPNU</name>
<dbReference type="GO" id="GO:0016297">
    <property type="term" value="F:fatty acyl-[ACP] hydrolase activity"/>
    <property type="evidence" value="ECO:0007669"/>
    <property type="project" value="InterPro"/>
</dbReference>
<gene>
    <name evidence="15" type="ORF">MKW94_026773</name>
</gene>
<evidence type="ECO:0000256" key="11">
    <source>
        <dbReference type="RuleBase" id="RU363096"/>
    </source>
</evidence>
<comment type="subcellular location">
    <subcellularLocation>
        <location evidence="1 11">Plastid</location>
        <location evidence="1 11">Chloroplast</location>
    </subcellularLocation>
</comment>
<accession>A0AA42ARG1</accession>
<evidence type="ECO:0000256" key="7">
    <source>
        <dbReference type="ARBA" id="ARBA00022832"/>
    </source>
</evidence>
<organism evidence="15 16">
    <name type="scientific">Papaver nudicaule</name>
    <name type="common">Iceland poppy</name>
    <dbReference type="NCBI Taxonomy" id="74823"/>
    <lineage>
        <taxon>Eukaryota</taxon>
        <taxon>Viridiplantae</taxon>
        <taxon>Streptophyta</taxon>
        <taxon>Embryophyta</taxon>
        <taxon>Tracheophyta</taxon>
        <taxon>Spermatophyta</taxon>
        <taxon>Magnoliopsida</taxon>
        <taxon>Ranunculales</taxon>
        <taxon>Papaveraceae</taxon>
        <taxon>Papaveroideae</taxon>
        <taxon>Papaver</taxon>
    </lineage>
</organism>
<dbReference type="Pfam" id="PF20791">
    <property type="entry name" value="Acyl-ACP_TE_C"/>
    <property type="match status" value="1"/>
</dbReference>
<evidence type="ECO:0000256" key="5">
    <source>
        <dbReference type="ARBA" id="ARBA00022640"/>
    </source>
</evidence>
<reference evidence="15" key="1">
    <citation type="submission" date="2022-03" db="EMBL/GenBank/DDBJ databases">
        <title>A functionally conserved STORR gene fusion in Papaver species that diverged 16.8 million years ago.</title>
        <authorList>
            <person name="Catania T."/>
        </authorList>
    </citation>
    <scope>NUCLEOTIDE SEQUENCE</scope>
    <source>
        <strain evidence="15">S-191538</strain>
    </source>
</reference>
<protein>
    <recommendedName>
        <fullName evidence="11">Acyl-[acyl-carrier-protein] hydrolase</fullName>
        <ecNumber evidence="11">3.1.2.-</ecNumber>
    </recommendedName>
</protein>
<feature type="chain" id="PRO_5041433045" description="Acyl-[acyl-carrier-protein] hydrolase" evidence="12">
    <location>
        <begin position="23"/>
        <end position="341"/>
    </location>
</feature>
<comment type="function">
    <text evidence="11">Plays an essential role in chain termination during de novo fatty acid synthesis.</text>
</comment>
<feature type="signal peptide" evidence="12">
    <location>
        <begin position="1"/>
        <end position="22"/>
    </location>
</feature>
<evidence type="ECO:0000313" key="16">
    <source>
        <dbReference type="Proteomes" id="UP001177140"/>
    </source>
</evidence>
<keyword evidence="12" id="KW-0732">Signal</keyword>
<evidence type="ECO:0000256" key="4">
    <source>
        <dbReference type="ARBA" id="ARBA00022528"/>
    </source>
</evidence>
<evidence type="ECO:0000256" key="8">
    <source>
        <dbReference type="ARBA" id="ARBA00022946"/>
    </source>
</evidence>
<dbReference type="InterPro" id="IPR029069">
    <property type="entry name" value="HotDog_dom_sf"/>
</dbReference>
<dbReference type="SUPFAM" id="SSF54637">
    <property type="entry name" value="Thioesterase/thiol ester dehydrase-isomerase"/>
    <property type="match status" value="2"/>
</dbReference>
<evidence type="ECO:0000256" key="3">
    <source>
        <dbReference type="ARBA" id="ARBA00022516"/>
    </source>
</evidence>
<dbReference type="Proteomes" id="UP001177140">
    <property type="component" value="Unassembled WGS sequence"/>
</dbReference>
<evidence type="ECO:0000256" key="2">
    <source>
        <dbReference type="ARBA" id="ARBA00006500"/>
    </source>
</evidence>
<dbReference type="PANTHER" id="PTHR31727">
    <property type="entry name" value="OLEOYL-ACYL CARRIER PROTEIN THIOESTERASE 1, CHLOROPLASTIC"/>
    <property type="match status" value="1"/>
</dbReference>
<dbReference type="InterPro" id="IPR002864">
    <property type="entry name" value="Acyl-ACP_thioesterase_NHD"/>
</dbReference>
<comment type="caution">
    <text evidence="15">The sequence shown here is derived from an EMBL/GenBank/DDBJ whole genome shotgun (WGS) entry which is preliminary data.</text>
</comment>
<evidence type="ECO:0000313" key="15">
    <source>
        <dbReference type="EMBL" id="MCL7039972.1"/>
    </source>
</evidence>
<feature type="domain" description="Acyl-ACP thioesterase N-terminal hotdog" evidence="13">
    <location>
        <begin position="92"/>
        <end position="185"/>
    </location>
</feature>
<keyword evidence="7 11" id="KW-0276">Fatty acid metabolism</keyword>
<keyword evidence="10 11" id="KW-0275">Fatty acid biosynthesis</keyword>
<proteinExistence type="inferred from homology"/>
<dbReference type="AlphaFoldDB" id="A0AA42ARG1"/>
<keyword evidence="4 11" id="KW-0150">Chloroplast</keyword>
<keyword evidence="3 11" id="KW-0444">Lipid biosynthesis</keyword>
<comment type="similarity">
    <text evidence="2 11">Belongs to the acyl-ACP thioesterase family.</text>
</comment>
<sequence length="341" mass="38899">MLLIRVLLIPPFLIVHSWKVRSEFSDSQKINHAIVSHTTLPEKIKKKKKISPPTQKSEFISHLLDGNEALTKKQWATLAGIVFLGRLVHDGLAFRQNFSIRSYEICGNRNASMETLMNHLQRINWADVQDASLNHVRSLGLLNDGLGMTPEMTKRNLIWVVAKVEVQVDRYPSWGDVAQVDTWINCLLVLMNKSTRKLSKLPDEVRGELEPYFMECEPILNNGSRKLTKLSSRTSDFVQTGLTPRWNDLDANHHVNNVKYIRWILETCPPSISSSHELFNMTLEYMKECEMGNMLQSLTAVGAQQITGSSRTMVECDHTLLLEDGSEVMRGRTIWRPNSSN</sequence>
<keyword evidence="5 11" id="KW-0934">Plastid</keyword>
<evidence type="ECO:0000256" key="10">
    <source>
        <dbReference type="ARBA" id="ARBA00023160"/>
    </source>
</evidence>
<evidence type="ECO:0000259" key="13">
    <source>
        <dbReference type="Pfam" id="PF01643"/>
    </source>
</evidence>
<dbReference type="GO" id="GO:0000036">
    <property type="term" value="F:acyl carrier activity"/>
    <property type="evidence" value="ECO:0007669"/>
    <property type="project" value="TreeGrafter"/>
</dbReference>
<evidence type="ECO:0000256" key="9">
    <source>
        <dbReference type="ARBA" id="ARBA00023098"/>
    </source>
</evidence>
<dbReference type="Gene3D" id="3.10.129.10">
    <property type="entry name" value="Hotdog Thioesterase"/>
    <property type="match status" value="2"/>
</dbReference>
<evidence type="ECO:0000256" key="1">
    <source>
        <dbReference type="ARBA" id="ARBA00004229"/>
    </source>
</evidence>
<keyword evidence="9 11" id="KW-0443">Lipid metabolism</keyword>
<keyword evidence="16" id="KW-1185">Reference proteome</keyword>
<evidence type="ECO:0000256" key="6">
    <source>
        <dbReference type="ARBA" id="ARBA00022801"/>
    </source>
</evidence>
<dbReference type="EC" id="3.1.2.-" evidence="11"/>